<evidence type="ECO:0000313" key="1">
    <source>
        <dbReference type="EMBL" id="KKM80627.1"/>
    </source>
</evidence>
<sequence length="283" mass="29289">MKKLIILTMLIVVGLCSANSLTGVSSIDGNALHAMQSAWEIADSENSGDTQATALAVTERTKLLLDAAIAAASSGDDNISVLAIPSKWSRIRMRALGITNDGTRTDQIYLGSLGGRKDTELSHSGQLAWVIGTQQSIYDQIAFTSGGTYEPQPGDVVTGNTSGETAVVVSKVDSASTWSAGTAAGTITYKSASGAFTSGETIKIVNPRGITQANVLTHAASDLIDFELADACVITAKTGIWVTAVSPADNTNAEAEIDVKGADFLVILTSATSADSKLLIKGY</sequence>
<dbReference type="EMBL" id="LAZR01008149">
    <property type="protein sequence ID" value="KKM80627.1"/>
    <property type="molecule type" value="Genomic_DNA"/>
</dbReference>
<gene>
    <name evidence="1" type="ORF">LCGC14_1337940</name>
</gene>
<comment type="caution">
    <text evidence="1">The sequence shown here is derived from an EMBL/GenBank/DDBJ whole genome shotgun (WGS) entry which is preliminary data.</text>
</comment>
<organism evidence="1">
    <name type="scientific">marine sediment metagenome</name>
    <dbReference type="NCBI Taxonomy" id="412755"/>
    <lineage>
        <taxon>unclassified sequences</taxon>
        <taxon>metagenomes</taxon>
        <taxon>ecological metagenomes</taxon>
    </lineage>
</organism>
<reference evidence="1" key="1">
    <citation type="journal article" date="2015" name="Nature">
        <title>Complex archaea that bridge the gap between prokaryotes and eukaryotes.</title>
        <authorList>
            <person name="Spang A."/>
            <person name="Saw J.H."/>
            <person name="Jorgensen S.L."/>
            <person name="Zaremba-Niedzwiedzka K."/>
            <person name="Martijn J."/>
            <person name="Lind A.E."/>
            <person name="van Eijk R."/>
            <person name="Schleper C."/>
            <person name="Guy L."/>
            <person name="Ettema T.J."/>
        </authorList>
    </citation>
    <scope>NUCLEOTIDE SEQUENCE</scope>
</reference>
<accession>A0A0F9NGU8</accession>
<name>A0A0F9NGU8_9ZZZZ</name>
<dbReference type="AlphaFoldDB" id="A0A0F9NGU8"/>
<protein>
    <submittedName>
        <fullName evidence="1">Uncharacterized protein</fullName>
    </submittedName>
</protein>
<proteinExistence type="predicted"/>